<feature type="transmembrane region" description="Helical" evidence="1">
    <location>
        <begin position="283"/>
        <end position="301"/>
    </location>
</feature>
<feature type="transmembrane region" description="Helical" evidence="1">
    <location>
        <begin position="12"/>
        <end position="34"/>
    </location>
</feature>
<feature type="transmembrane region" description="Helical" evidence="1">
    <location>
        <begin position="213"/>
        <end position="234"/>
    </location>
</feature>
<evidence type="ECO:0000313" key="2">
    <source>
        <dbReference type="EMBL" id="GIH21379.1"/>
    </source>
</evidence>
<dbReference type="Proteomes" id="UP000642748">
    <property type="component" value="Unassembled WGS sequence"/>
</dbReference>
<accession>A0A8J3R1K0</accession>
<keyword evidence="1" id="KW-1133">Transmembrane helix</keyword>
<name>A0A8J3R1K0_9ACTN</name>
<feature type="transmembrane region" description="Helical" evidence="1">
    <location>
        <begin position="307"/>
        <end position="325"/>
    </location>
</feature>
<dbReference type="RefSeq" id="WP_239134554.1">
    <property type="nucleotide sequence ID" value="NZ_BONZ01000126.1"/>
</dbReference>
<protein>
    <submittedName>
        <fullName evidence="2">Uncharacterized protein</fullName>
    </submittedName>
</protein>
<organism evidence="2 3">
    <name type="scientific">Rugosimonospora africana</name>
    <dbReference type="NCBI Taxonomy" id="556532"/>
    <lineage>
        <taxon>Bacteria</taxon>
        <taxon>Bacillati</taxon>
        <taxon>Actinomycetota</taxon>
        <taxon>Actinomycetes</taxon>
        <taxon>Micromonosporales</taxon>
        <taxon>Micromonosporaceae</taxon>
        <taxon>Rugosimonospora</taxon>
    </lineage>
</organism>
<feature type="transmembrane region" description="Helical" evidence="1">
    <location>
        <begin position="72"/>
        <end position="92"/>
    </location>
</feature>
<feature type="transmembrane region" description="Helical" evidence="1">
    <location>
        <begin position="254"/>
        <end position="276"/>
    </location>
</feature>
<reference evidence="2" key="1">
    <citation type="submission" date="2021-01" db="EMBL/GenBank/DDBJ databases">
        <title>Whole genome shotgun sequence of Rugosimonospora africana NBRC 104875.</title>
        <authorList>
            <person name="Komaki H."/>
            <person name="Tamura T."/>
        </authorList>
    </citation>
    <scope>NUCLEOTIDE SEQUENCE</scope>
    <source>
        <strain evidence="2">NBRC 104875</strain>
    </source>
</reference>
<keyword evidence="1" id="KW-0812">Transmembrane</keyword>
<gene>
    <name evidence="2" type="ORF">Raf01_95510</name>
</gene>
<keyword evidence="1" id="KW-0472">Membrane</keyword>
<dbReference type="EMBL" id="BONZ01000126">
    <property type="protein sequence ID" value="GIH21379.1"/>
    <property type="molecule type" value="Genomic_DNA"/>
</dbReference>
<dbReference type="AlphaFoldDB" id="A0A8J3R1K0"/>
<evidence type="ECO:0000256" key="1">
    <source>
        <dbReference type="SAM" id="Phobius"/>
    </source>
</evidence>
<feature type="transmembrane region" description="Helical" evidence="1">
    <location>
        <begin position="98"/>
        <end position="119"/>
    </location>
</feature>
<keyword evidence="3" id="KW-1185">Reference proteome</keyword>
<sequence length="336" mass="35806">MTWLPDGAGNVQLLLVVGIATVLVTRACLAALGYPQVGNGSLHIAHALWGGLLLLVGVVTTLSFAGHAARRAAAVLAGVGCGLFIDEVGKFITRNNDYFFRPAAAVIYVFFALLAFLSARYRAWNTRQSAAAGTLQPDDLSDAAVIAGAGLANGLTSDERARVARLLADRESEEAHLIQRLVDLAPDRTAPSPLRSVMRTGSAAARRLADRSWVAVGLIVLFALSRSAAASAFLGQAAWVLAGHHLHPGQEQGAIFASTVSRTVEAVLAITGALRWRHRRRSAIGYLMAALYIDLFVTQLFNFTDSQLGALVELPFLLLILLFLAHHRRASSALPS</sequence>
<proteinExistence type="predicted"/>
<evidence type="ECO:0000313" key="3">
    <source>
        <dbReference type="Proteomes" id="UP000642748"/>
    </source>
</evidence>
<comment type="caution">
    <text evidence="2">The sequence shown here is derived from an EMBL/GenBank/DDBJ whole genome shotgun (WGS) entry which is preliminary data.</text>
</comment>
<feature type="transmembrane region" description="Helical" evidence="1">
    <location>
        <begin position="46"/>
        <end position="65"/>
    </location>
</feature>